<organism evidence="3 4">
    <name type="scientific">Symbiobacterium terraclitae</name>
    <dbReference type="NCBI Taxonomy" id="557451"/>
    <lineage>
        <taxon>Bacteria</taxon>
        <taxon>Bacillati</taxon>
        <taxon>Bacillota</taxon>
        <taxon>Clostridia</taxon>
        <taxon>Eubacteriales</taxon>
        <taxon>Symbiobacteriaceae</taxon>
        <taxon>Symbiobacterium</taxon>
    </lineage>
</organism>
<comment type="caution">
    <text evidence="3">The sequence shown here is derived from an EMBL/GenBank/DDBJ whole genome shotgun (WGS) entry which is preliminary data.</text>
</comment>
<evidence type="ECO:0000256" key="2">
    <source>
        <dbReference type="SAM" id="SignalP"/>
    </source>
</evidence>
<feature type="signal peptide" evidence="2">
    <location>
        <begin position="1"/>
        <end position="29"/>
    </location>
</feature>
<sequence>MVRLTGCRHSAVLLLVTLLLGLLPGTARANAGPPRIGGDTGGPLLPGKSDQVHVLGEVLRFDLHPDLETASVTARYTLENRGPALKGQPFVFVVQDAGDGADLTASWQGEPLAVEAVDTAGFTADELARMAGAWTTVNAWMDPVTGEPYTPGEFYGREASARYFRFAVDLPEGASGELTVTYEQTAAWDRTRYALRVHHYQYLLLPAEGWASFGPLEIRVAPAPGSRLYFAGNLDFRQEGGEYVAAYPGLPGENLAFAVMDRSGLFLGPRTAPYYWLGFAGVLVLAAAVGAGTGWLAGRLPHQGWAVRAGVVGGLLPGGALIVWLAMHLLMAIPALREQSYGPAFAGIGQGLVGAMLSGAVAGWTARRMWRHRRSGAGAV</sequence>
<dbReference type="RefSeq" id="WP_209467833.1">
    <property type="nucleotide sequence ID" value="NZ_JAGGLG010000034.1"/>
</dbReference>
<keyword evidence="1" id="KW-1133">Transmembrane helix</keyword>
<dbReference type="Gene3D" id="2.60.40.3680">
    <property type="match status" value="1"/>
</dbReference>
<gene>
    <name evidence="3" type="ORF">J2Z79_003172</name>
</gene>
<dbReference type="Proteomes" id="UP001519289">
    <property type="component" value="Unassembled WGS sequence"/>
</dbReference>
<dbReference type="EMBL" id="JAGGLG010000034">
    <property type="protein sequence ID" value="MBP2019730.1"/>
    <property type="molecule type" value="Genomic_DNA"/>
</dbReference>
<protein>
    <recommendedName>
        <fullName evidence="5">DUF4436 domain-containing protein</fullName>
    </recommendedName>
</protein>
<feature type="chain" id="PRO_5046582584" description="DUF4436 domain-containing protein" evidence="2">
    <location>
        <begin position="30"/>
        <end position="380"/>
    </location>
</feature>
<evidence type="ECO:0008006" key="5">
    <source>
        <dbReference type="Google" id="ProtNLM"/>
    </source>
</evidence>
<feature type="transmembrane region" description="Helical" evidence="1">
    <location>
        <begin position="309"/>
        <end position="333"/>
    </location>
</feature>
<evidence type="ECO:0000256" key="1">
    <source>
        <dbReference type="SAM" id="Phobius"/>
    </source>
</evidence>
<name>A0ABS4JW31_9FIRM</name>
<reference evidence="3 4" key="1">
    <citation type="submission" date="2021-03" db="EMBL/GenBank/DDBJ databases">
        <title>Genomic Encyclopedia of Type Strains, Phase IV (KMG-IV): sequencing the most valuable type-strain genomes for metagenomic binning, comparative biology and taxonomic classification.</title>
        <authorList>
            <person name="Goeker M."/>
        </authorList>
    </citation>
    <scope>NUCLEOTIDE SEQUENCE [LARGE SCALE GENOMIC DNA]</scope>
    <source>
        <strain evidence="3 4">DSM 27138</strain>
    </source>
</reference>
<accession>A0ABS4JW31</accession>
<feature type="transmembrane region" description="Helical" evidence="1">
    <location>
        <begin position="345"/>
        <end position="366"/>
    </location>
</feature>
<keyword evidence="1" id="KW-0472">Membrane</keyword>
<proteinExistence type="predicted"/>
<keyword evidence="2" id="KW-0732">Signal</keyword>
<keyword evidence="1" id="KW-0812">Transmembrane</keyword>
<feature type="transmembrane region" description="Helical" evidence="1">
    <location>
        <begin position="274"/>
        <end position="297"/>
    </location>
</feature>
<evidence type="ECO:0000313" key="3">
    <source>
        <dbReference type="EMBL" id="MBP2019730.1"/>
    </source>
</evidence>
<evidence type="ECO:0000313" key="4">
    <source>
        <dbReference type="Proteomes" id="UP001519289"/>
    </source>
</evidence>
<keyword evidence="4" id="KW-1185">Reference proteome</keyword>